<reference evidence="1 2" key="1">
    <citation type="journal article" date="2010" name="Nat. Biotechnol.">
        <title>Genome sequence of the model mushroom Schizophyllum commune.</title>
        <authorList>
            <person name="Ohm R.A."/>
            <person name="de Jong J.F."/>
            <person name="Lugones L.G."/>
            <person name="Aerts A."/>
            <person name="Kothe E."/>
            <person name="Stajich J.E."/>
            <person name="de Vries R.P."/>
            <person name="Record E."/>
            <person name="Levasseur A."/>
            <person name="Baker S.E."/>
            <person name="Bartholomew K.A."/>
            <person name="Coutinho P.M."/>
            <person name="Erdmann S."/>
            <person name="Fowler T.J."/>
            <person name="Gathman A.C."/>
            <person name="Lombard V."/>
            <person name="Henrissat B."/>
            <person name="Knabe N."/>
            <person name="Kuees U."/>
            <person name="Lilly W.W."/>
            <person name="Lindquist E."/>
            <person name="Lucas S."/>
            <person name="Magnuson J.K."/>
            <person name="Piumi F."/>
            <person name="Raudaskoski M."/>
            <person name="Salamov A."/>
            <person name="Schmutz J."/>
            <person name="Schwarze F.W.M.R."/>
            <person name="vanKuyk P.A."/>
            <person name="Horton J.S."/>
            <person name="Grigoriev I.V."/>
            <person name="Woesten H.A.B."/>
        </authorList>
    </citation>
    <scope>NUCLEOTIDE SEQUENCE [LARGE SCALE GENOMIC DNA]</scope>
    <source>
        <strain evidence="2">H4-8 / FGSC 9210</strain>
    </source>
</reference>
<dbReference type="KEGG" id="scm:SCHCO_01140290"/>
<dbReference type="SUPFAM" id="SSF52047">
    <property type="entry name" value="RNI-like"/>
    <property type="match status" value="1"/>
</dbReference>
<dbReference type="OMA" id="FHEFCAS"/>
<keyword evidence="2" id="KW-1185">Reference proteome</keyword>
<evidence type="ECO:0000313" key="1">
    <source>
        <dbReference type="EMBL" id="EFJ04124.1"/>
    </source>
</evidence>
<sequence>MSSTFGVFPGLADLSQDILLYFSKQYLSRQDLIALSSACTALRAILRPLVFASCRWDDDLQPPKSVWSLIKHLYVHAERLQAAYASRFFLDLDGLTSLHVEGDYISDELVKILTSAHSLTTLDFSALCCGIGGDIRALTLPPLSYFPPLSCKPRVVKFCSRHHPDYLSPLRLLDRCIRRTSQVRRSFSSLLHQIDVSKVETLEVGMEALSLPFASAYTWMSLTTLVVTGISLHPDDAYEDFKTELEMRAHAYVHLGTMLVTAPRLRVLRMLCRCHRGQHPHCTAWPADEPPPPSGTAIPELEELDICNPAFEEGLLRQLPSSLRKLSLMAYPHILHNTLPLAYYLLAETRQIRGIRTAEELIDILEARPMPELRQLRLSFRLHADMILFERIATLFPLLEELEIHAEIGPGCLWTPDELIDFARTLAPLANLRVLKVSTFNKVLSGPPEDDEDWSICCVGEPDEGEDPEEFMEMRMHEVRYHRWMNGLRTDDIVRAFGPLESVSEFWLPTMVRTDLRRWRRVWQVYRIARENSLARLCLQPGLTEMVEDGY</sequence>
<dbReference type="InParanoid" id="D8PM51"/>
<name>D8PM51_SCHCM</name>
<dbReference type="Proteomes" id="UP000007431">
    <property type="component" value="Unassembled WGS sequence"/>
</dbReference>
<dbReference type="InterPro" id="IPR032675">
    <property type="entry name" value="LRR_dom_sf"/>
</dbReference>
<evidence type="ECO:0000313" key="2">
    <source>
        <dbReference type="Proteomes" id="UP000007431"/>
    </source>
</evidence>
<dbReference type="OrthoDB" id="2799179at2759"/>
<feature type="non-terminal residue" evidence="1">
    <location>
        <position position="551"/>
    </location>
</feature>
<protein>
    <recommendedName>
        <fullName evidence="3">F-box domain-containing protein</fullName>
    </recommendedName>
</protein>
<proteinExistence type="predicted"/>
<dbReference type="RefSeq" id="XP_003039026.1">
    <property type="nucleotide sequence ID" value="XM_003038980.1"/>
</dbReference>
<dbReference type="Gene3D" id="3.80.10.10">
    <property type="entry name" value="Ribonuclease Inhibitor"/>
    <property type="match status" value="1"/>
</dbReference>
<dbReference type="VEuPathDB" id="FungiDB:SCHCODRAFT_01140290"/>
<gene>
    <name evidence="1" type="ORF">SCHCODRAFT_104727</name>
</gene>
<accession>D8PM51</accession>
<dbReference type="eggNOG" id="ENOG502RC80">
    <property type="taxonomic scope" value="Eukaryota"/>
</dbReference>
<evidence type="ECO:0008006" key="3">
    <source>
        <dbReference type="Google" id="ProtNLM"/>
    </source>
</evidence>
<dbReference type="GeneID" id="9585555"/>
<dbReference type="HOGENOM" id="CLU_488474_0_0_1"/>
<organism evidence="2">
    <name type="scientific">Schizophyllum commune (strain H4-8 / FGSC 9210)</name>
    <name type="common">Split gill fungus</name>
    <dbReference type="NCBI Taxonomy" id="578458"/>
    <lineage>
        <taxon>Eukaryota</taxon>
        <taxon>Fungi</taxon>
        <taxon>Dikarya</taxon>
        <taxon>Basidiomycota</taxon>
        <taxon>Agaricomycotina</taxon>
        <taxon>Agaricomycetes</taxon>
        <taxon>Agaricomycetidae</taxon>
        <taxon>Agaricales</taxon>
        <taxon>Schizophyllaceae</taxon>
        <taxon>Schizophyllum</taxon>
    </lineage>
</organism>
<dbReference type="AlphaFoldDB" id="D8PM51"/>
<dbReference type="EMBL" id="GL377302">
    <property type="protein sequence ID" value="EFJ04124.1"/>
    <property type="molecule type" value="Genomic_DNA"/>
</dbReference>